<keyword evidence="5" id="KW-0472">Membrane</keyword>
<evidence type="ECO:0000256" key="5">
    <source>
        <dbReference type="ARBA" id="ARBA00023136"/>
    </source>
</evidence>
<accession>A0A5K3EVR5</accession>
<keyword evidence="4" id="KW-1133">Transmembrane helix</keyword>
<comment type="subcellular location">
    <subcellularLocation>
        <location evidence="1">Membrane</location>
        <topology evidence="1">Single-pass type II membrane protein</topology>
    </subcellularLocation>
</comment>
<keyword evidence="6" id="KW-0325">Glycoprotein</keyword>
<evidence type="ECO:0000313" key="7">
    <source>
        <dbReference type="WBParaSite" id="MCU_003395-RA"/>
    </source>
</evidence>
<evidence type="ECO:0000256" key="3">
    <source>
        <dbReference type="ARBA" id="ARBA00022968"/>
    </source>
</evidence>
<dbReference type="PANTHER" id="PTHR12270:SF25">
    <property type="entry name" value="GLYCOSYLTRANSFERASE-LIKE PROTEIN LARGE"/>
    <property type="match status" value="1"/>
</dbReference>
<evidence type="ECO:0000256" key="4">
    <source>
        <dbReference type="ARBA" id="ARBA00022989"/>
    </source>
</evidence>
<evidence type="ECO:0000256" key="6">
    <source>
        <dbReference type="ARBA" id="ARBA00023180"/>
    </source>
</evidence>
<dbReference type="WBParaSite" id="MCU_003395-RA">
    <property type="protein sequence ID" value="MCU_003395-RA"/>
    <property type="gene ID" value="MCU_003395"/>
</dbReference>
<dbReference type="SUPFAM" id="SSF53448">
    <property type="entry name" value="Nucleotide-diphospho-sugar transferases"/>
    <property type="match status" value="1"/>
</dbReference>
<dbReference type="InterPro" id="IPR051292">
    <property type="entry name" value="Xyl/GlcA_transferase"/>
</dbReference>
<protein>
    <submittedName>
        <fullName evidence="7">Nucleotid_trans domain-containing protein</fullName>
    </submittedName>
</protein>
<proteinExistence type="predicted"/>
<dbReference type="InterPro" id="IPR029044">
    <property type="entry name" value="Nucleotide-diphossugar_trans"/>
</dbReference>
<dbReference type="GO" id="GO:0035269">
    <property type="term" value="P:protein O-linked glycosylation via mannose"/>
    <property type="evidence" value="ECO:0007669"/>
    <property type="project" value="TreeGrafter"/>
</dbReference>
<dbReference type="GO" id="GO:0015020">
    <property type="term" value="F:glucuronosyltransferase activity"/>
    <property type="evidence" value="ECO:0007669"/>
    <property type="project" value="TreeGrafter"/>
</dbReference>
<keyword evidence="3" id="KW-0735">Signal-anchor</keyword>
<dbReference type="GO" id="GO:0042285">
    <property type="term" value="F:xylosyltransferase activity"/>
    <property type="evidence" value="ECO:0007669"/>
    <property type="project" value="TreeGrafter"/>
</dbReference>
<dbReference type="AlphaFoldDB" id="A0A5K3EVR5"/>
<evidence type="ECO:0000256" key="2">
    <source>
        <dbReference type="ARBA" id="ARBA00022692"/>
    </source>
</evidence>
<organism evidence="7">
    <name type="scientific">Mesocestoides corti</name>
    <name type="common">Flatworm</name>
    <dbReference type="NCBI Taxonomy" id="53468"/>
    <lineage>
        <taxon>Eukaryota</taxon>
        <taxon>Metazoa</taxon>
        <taxon>Spiralia</taxon>
        <taxon>Lophotrochozoa</taxon>
        <taxon>Platyhelminthes</taxon>
        <taxon>Cestoda</taxon>
        <taxon>Eucestoda</taxon>
        <taxon>Cyclophyllidea</taxon>
        <taxon>Mesocestoididae</taxon>
        <taxon>Mesocestoides</taxon>
    </lineage>
</organism>
<name>A0A5K3EVR5_MESCO</name>
<evidence type="ECO:0000256" key="1">
    <source>
        <dbReference type="ARBA" id="ARBA00004606"/>
    </source>
</evidence>
<keyword evidence="2" id="KW-0812">Transmembrane</keyword>
<dbReference type="GO" id="GO:0016020">
    <property type="term" value="C:membrane"/>
    <property type="evidence" value="ECO:0007669"/>
    <property type="project" value="UniProtKB-SubCell"/>
</dbReference>
<dbReference type="PANTHER" id="PTHR12270">
    <property type="entry name" value="GLYCOSYLTRANSFERASE-RELATED"/>
    <property type="match status" value="1"/>
</dbReference>
<sequence length="458" mass="52805">MDPDTLFLTDISELWKEFKKFSPNQFYAMAADQAPTRYNFPKVYGWRFTEGYNGGLVLWYASRAPQEKWDAIWKPVFANFDKPKIFLPAAEQTVMTLTAILNPEIFYALDCTWNLQLSFDCKPYNCLSKWTSSDPNAPKPKVMHGSGAGKQFGKFALEKPKHPLVNLNQFRKAFVYERSLLLLHNDYAFRRRIERNEPFDFRKIIDTLHSTGKFLTASELCKMNWRMLTKLCELNEEFSYTTERIIYPIYICPDFERMSFHTDGITLVMGLEITQLDTLEQAIVQWEGRISVALEATTAEAFRFIEAHKKSSILSRQNIRYHFVLQNQTMQTESVLHNTAVAYSITNRVLIPIGDDADLGEIFEVLQLDHSTGKSGPLLVLNARKMGRLNQLRKYNLCSSKYGNWCLFVVNRENLEIVQEFAENASALIISTRKALLPNQVSRQPTTAHILTLLANTI</sequence>
<dbReference type="Gene3D" id="3.90.550.10">
    <property type="entry name" value="Spore Coat Polysaccharide Biosynthesis Protein SpsA, Chain A"/>
    <property type="match status" value="1"/>
</dbReference>
<reference evidence="7" key="1">
    <citation type="submission" date="2019-11" db="UniProtKB">
        <authorList>
            <consortium name="WormBaseParasite"/>
        </authorList>
    </citation>
    <scope>IDENTIFICATION</scope>
</reference>